<comment type="cofactor">
    <cofactor evidence="1 10">
        <name>Mg(2+)</name>
        <dbReference type="ChEBI" id="CHEBI:18420"/>
    </cofactor>
</comment>
<accession>A0ABN1GKZ7</accession>
<dbReference type="Pfam" id="PF20659">
    <property type="entry name" value="MS_C"/>
    <property type="match status" value="1"/>
</dbReference>
<evidence type="ECO:0000256" key="5">
    <source>
        <dbReference type="ARBA" id="ARBA00022679"/>
    </source>
</evidence>
<proteinExistence type="inferred from homology"/>
<feature type="active site" description="Proton acceptor" evidence="10">
    <location>
        <position position="345"/>
    </location>
</feature>
<evidence type="ECO:0000256" key="12">
    <source>
        <dbReference type="RuleBase" id="RU003572"/>
    </source>
</evidence>
<feature type="binding site" evidence="10">
    <location>
        <position position="546"/>
    </location>
    <ligand>
        <name>acetyl-CoA</name>
        <dbReference type="ChEBI" id="CHEBI:57288"/>
    </ligand>
</feature>
<name>A0ABN1GKZ7_9HYPH</name>
<feature type="binding site" evidence="10">
    <location>
        <position position="437"/>
    </location>
    <ligand>
        <name>Mg(2+)</name>
        <dbReference type="ChEBI" id="CHEBI:18420"/>
    </ligand>
</feature>
<feature type="binding site" evidence="10">
    <location>
        <begin position="462"/>
        <end position="465"/>
    </location>
    <ligand>
        <name>glyoxylate</name>
        <dbReference type="ChEBI" id="CHEBI:36655"/>
    </ligand>
</feature>
<evidence type="ECO:0000256" key="11">
    <source>
        <dbReference type="NCBIfam" id="TIGR01345"/>
    </source>
</evidence>
<dbReference type="NCBIfam" id="NF002825">
    <property type="entry name" value="PRK02999.1"/>
    <property type="match status" value="1"/>
</dbReference>
<evidence type="ECO:0000256" key="7">
    <source>
        <dbReference type="ARBA" id="ARBA00022842"/>
    </source>
</evidence>
<evidence type="ECO:0000313" key="18">
    <source>
        <dbReference type="Proteomes" id="UP001424441"/>
    </source>
</evidence>
<dbReference type="InterPro" id="IPR044856">
    <property type="entry name" value="Malate_synth_C_sf"/>
</dbReference>
<keyword evidence="18" id="KW-1185">Reference proteome</keyword>
<dbReference type="NCBIfam" id="TIGR01345">
    <property type="entry name" value="malate_syn_G"/>
    <property type="match status" value="1"/>
</dbReference>
<dbReference type="InterPro" id="IPR046363">
    <property type="entry name" value="MS_N_TIM-barrel_dom"/>
</dbReference>
<dbReference type="RefSeq" id="WP_343807728.1">
    <property type="nucleotide sequence ID" value="NZ_BAAADE010000011.1"/>
</dbReference>
<keyword evidence="8 10" id="KW-0558">Oxidation</keyword>
<evidence type="ECO:0000256" key="2">
    <source>
        <dbReference type="ARBA" id="ARBA00022435"/>
    </source>
</evidence>
<sequence length="726" mass="79591">MTKQNYHQHSSGFSIHPALHQFVEKELLPAVRIEADAFWNGLTSILTDLTPRHHELLAIRDDLQNKIDAWHIARKGQPHDAAAYQAFLREIGYLVEAPAADAYQVATKNVDAEIATLSGPQLVVPISNARYALNAANARWGSLYDALYGTNVIAEDAAIQASKGYNPQRGAHVIAYARDFLDATAPLSTGSHKDATSYIVEGNKLLVTLIDGHIASLKDVTQLAGYTGSRHAPASILLANNGLHVEIIFDHESEIGKDDTAGIADIILESAISTIMDLEDSVAAVDADDKVAAYRNWLGLMTGTLSASITKNNASFERRLHDDRTYTTPSGGTLTLHGRSLMLIRNVGHHMFTDAILDASGNEVPEAILDAAITVASALPDIRGENKHRNSRTGLVYVVKPKMHGPDEVGLSDLLFKRIEELLDLPRYTMKIGVMDEERRTSLNLAACLSKVRDRTAFINTGFLDRTGDEIHTDMEAGPMVRKGEMKNAVWIKAYEDNNVDVGIARNLPGRAQIGKGMWAALDLMDGLVKEKIGHPRSGASTAWVPSPTAATLHAIHYHQVDVRAEQAKLRGNPRDTFNDLLTLPIATHSYSASEIQEELENNLQGILGYVVRWVDQGVGCSAVPDSSDIRLMEDRATLRISSQHVANWLHHGLITETQISDTLRRMAEVVDRQNSNDASYRPMAPNFDGPAFKAAADLVFKGRTQPNGYTETILTARRREAKLSS</sequence>
<evidence type="ECO:0000259" key="14">
    <source>
        <dbReference type="Pfam" id="PF20656"/>
    </source>
</evidence>
<dbReference type="InterPro" id="IPR001465">
    <property type="entry name" value="Malate_synthase_TIM"/>
</dbReference>
<feature type="binding site" evidence="10">
    <location>
        <position position="123"/>
    </location>
    <ligand>
        <name>acetyl-CoA</name>
        <dbReference type="ChEBI" id="CHEBI:57288"/>
    </ligand>
</feature>
<evidence type="ECO:0000259" key="13">
    <source>
        <dbReference type="Pfam" id="PF01274"/>
    </source>
</evidence>
<dbReference type="Pfam" id="PF20658">
    <property type="entry name" value="MSG_insertion"/>
    <property type="match status" value="1"/>
</dbReference>
<feature type="binding site" evidence="10">
    <location>
        <position position="437"/>
    </location>
    <ligand>
        <name>glyoxylate</name>
        <dbReference type="ChEBI" id="CHEBI:36655"/>
    </ligand>
</feature>
<comment type="pathway">
    <text evidence="10 12">Carbohydrate metabolism; glyoxylate cycle; (S)-malate from isocitrate: step 2/2.</text>
</comment>
<keyword evidence="5 10" id="KW-0808">Transferase</keyword>
<feature type="binding site" evidence="10">
    <location>
        <position position="281"/>
    </location>
    <ligand>
        <name>acetyl-CoA</name>
        <dbReference type="ChEBI" id="CHEBI:57288"/>
    </ligand>
</feature>
<evidence type="ECO:0000256" key="6">
    <source>
        <dbReference type="ARBA" id="ARBA00022723"/>
    </source>
</evidence>
<evidence type="ECO:0000256" key="8">
    <source>
        <dbReference type="ARBA" id="ARBA00023097"/>
    </source>
</evidence>
<dbReference type="InterPro" id="IPR006253">
    <property type="entry name" value="Malate_synthG"/>
</dbReference>
<dbReference type="Proteomes" id="UP001424441">
    <property type="component" value="Unassembled WGS sequence"/>
</dbReference>
<dbReference type="Pfam" id="PF01274">
    <property type="entry name" value="MS_TIM-barrel"/>
    <property type="match status" value="1"/>
</dbReference>
<dbReference type="EC" id="2.3.3.9" evidence="10 11"/>
<keyword evidence="7 10" id="KW-0460">Magnesium</keyword>
<dbReference type="Gene3D" id="1.20.1220.12">
    <property type="entry name" value="Malate synthase, domain III"/>
    <property type="match status" value="1"/>
</dbReference>
<evidence type="ECO:0000256" key="9">
    <source>
        <dbReference type="ARBA" id="ARBA00047918"/>
    </source>
</evidence>
<dbReference type="InterPro" id="IPR011076">
    <property type="entry name" value="Malate_synth_sf"/>
</dbReference>
<dbReference type="PANTHER" id="PTHR42739">
    <property type="entry name" value="MALATE SYNTHASE G"/>
    <property type="match status" value="1"/>
</dbReference>
<keyword evidence="4 10" id="KW-0816">Tricarboxylic acid cycle</keyword>
<comment type="similarity">
    <text evidence="10 12">Belongs to the malate synthase family. GlcB subfamily.</text>
</comment>
<feature type="domain" description="Malate synthase TIM barrel" evidence="13">
    <location>
        <begin position="342"/>
        <end position="582"/>
    </location>
</feature>
<feature type="binding site" evidence="10">
    <location>
        <position position="465"/>
    </location>
    <ligand>
        <name>Mg(2+)</name>
        <dbReference type="ChEBI" id="CHEBI:18420"/>
    </ligand>
</feature>
<dbReference type="Pfam" id="PF20656">
    <property type="entry name" value="MS_N"/>
    <property type="match status" value="1"/>
</dbReference>
<feature type="binding site" evidence="10">
    <location>
        <position position="345"/>
    </location>
    <ligand>
        <name>glyoxylate</name>
        <dbReference type="ChEBI" id="CHEBI:36655"/>
    </ligand>
</feature>
<keyword evidence="2 10" id="KW-0329">Glyoxylate bypass</keyword>
<comment type="caution">
    <text evidence="17">The sequence shown here is derived from an EMBL/GenBank/DDBJ whole genome shotgun (WGS) entry which is preliminary data.</text>
</comment>
<keyword evidence="6 10" id="KW-0479">Metal-binding</keyword>
<gene>
    <name evidence="10" type="primary">glcB</name>
    <name evidence="17" type="ORF">GCM10008943_31260</name>
</gene>
<evidence type="ECO:0000256" key="10">
    <source>
        <dbReference type="HAMAP-Rule" id="MF_00641"/>
    </source>
</evidence>
<dbReference type="EMBL" id="BAAADE010000011">
    <property type="protein sequence ID" value="GAA0613676.1"/>
    <property type="molecule type" value="Genomic_DNA"/>
</dbReference>
<feature type="domain" description="Malate synthase G alpha-beta insertion" evidence="15">
    <location>
        <begin position="165"/>
        <end position="240"/>
    </location>
</feature>
<comment type="subcellular location">
    <subcellularLocation>
        <location evidence="10 12">Cytoplasm</location>
    </subcellularLocation>
</comment>
<dbReference type="HAMAP" id="MF_00641">
    <property type="entry name" value="Malate_synth_G"/>
    <property type="match status" value="1"/>
</dbReference>
<evidence type="ECO:0000256" key="3">
    <source>
        <dbReference type="ARBA" id="ARBA00022490"/>
    </source>
</evidence>
<protein>
    <recommendedName>
        <fullName evidence="10 11">Malate synthase G</fullName>
        <ecNumber evidence="10 11">2.3.3.9</ecNumber>
    </recommendedName>
</protein>
<evidence type="ECO:0000259" key="16">
    <source>
        <dbReference type="Pfam" id="PF20659"/>
    </source>
</evidence>
<feature type="modified residue" description="Cysteine sulfenic acid (-SOH)" evidence="10">
    <location>
        <position position="621"/>
    </location>
</feature>
<feature type="binding site" evidence="10">
    <location>
        <position position="318"/>
    </location>
    <ligand>
        <name>acetyl-CoA</name>
        <dbReference type="ChEBI" id="CHEBI:57288"/>
    </ligand>
</feature>
<feature type="active site" description="Proton donor" evidence="10">
    <location>
        <position position="635"/>
    </location>
</feature>
<evidence type="ECO:0000256" key="4">
    <source>
        <dbReference type="ARBA" id="ARBA00022532"/>
    </source>
</evidence>
<dbReference type="InterPro" id="IPR048357">
    <property type="entry name" value="MSG_insertion"/>
</dbReference>
<comment type="caution">
    <text evidence="10">Lacks conserved residue(s) required for the propagation of feature annotation.</text>
</comment>
<organism evidence="17 18">
    <name type="scientific">Paenochrobactrum glaciei</name>
    <dbReference type="NCBI Taxonomy" id="486407"/>
    <lineage>
        <taxon>Bacteria</taxon>
        <taxon>Pseudomonadati</taxon>
        <taxon>Pseudomonadota</taxon>
        <taxon>Alphaproteobacteria</taxon>
        <taxon>Hyphomicrobiales</taxon>
        <taxon>Brucellaceae</taxon>
        <taxon>Paenochrobactrum</taxon>
    </lineage>
</organism>
<evidence type="ECO:0000256" key="1">
    <source>
        <dbReference type="ARBA" id="ARBA00001946"/>
    </source>
</evidence>
<dbReference type="InterPro" id="IPR048355">
    <property type="entry name" value="MS_C"/>
</dbReference>
<comment type="function">
    <text evidence="10">Involved in the glycolate utilization. Catalyzes the condensation and subsequent hydrolysis of acetyl-coenzyme A (acetyl-CoA) and glyoxylate to form malate and CoA.</text>
</comment>
<feature type="domain" description="Malate synthase C-terminal" evidence="16">
    <location>
        <begin position="595"/>
        <end position="706"/>
    </location>
</feature>
<keyword evidence="3 10" id="KW-0963">Cytoplasm</keyword>
<feature type="binding site" evidence="10">
    <location>
        <begin position="130"/>
        <end position="131"/>
    </location>
    <ligand>
        <name>acetyl-CoA</name>
        <dbReference type="ChEBI" id="CHEBI:57288"/>
    </ligand>
</feature>
<feature type="domain" description="Malate synthase N-terminal" evidence="14">
    <location>
        <begin position="20"/>
        <end position="74"/>
    </location>
</feature>
<reference evidence="17 18" key="1">
    <citation type="journal article" date="2019" name="Int. J. Syst. Evol. Microbiol.">
        <title>The Global Catalogue of Microorganisms (GCM) 10K type strain sequencing project: providing services to taxonomists for standard genome sequencing and annotation.</title>
        <authorList>
            <consortium name="The Broad Institute Genomics Platform"/>
            <consortium name="The Broad Institute Genome Sequencing Center for Infectious Disease"/>
            <person name="Wu L."/>
            <person name="Ma J."/>
        </authorList>
    </citation>
    <scope>NUCLEOTIDE SEQUENCE [LARGE SCALE GENOMIC DNA]</scope>
    <source>
        <strain evidence="17 18">JCM 15115</strain>
    </source>
</reference>
<evidence type="ECO:0000259" key="15">
    <source>
        <dbReference type="Pfam" id="PF20658"/>
    </source>
</evidence>
<evidence type="ECO:0000313" key="17">
    <source>
        <dbReference type="EMBL" id="GAA0613676.1"/>
    </source>
</evidence>
<dbReference type="Gene3D" id="3.20.20.360">
    <property type="entry name" value="Malate synthase, domain 3"/>
    <property type="match status" value="2"/>
</dbReference>
<comment type="subunit">
    <text evidence="10">Monomer.</text>
</comment>
<dbReference type="SUPFAM" id="SSF51645">
    <property type="entry name" value="Malate synthase G"/>
    <property type="match status" value="1"/>
</dbReference>
<comment type="catalytic activity">
    <reaction evidence="9 10 12">
        <text>glyoxylate + acetyl-CoA + H2O = (S)-malate + CoA + H(+)</text>
        <dbReference type="Rhea" id="RHEA:18181"/>
        <dbReference type="ChEBI" id="CHEBI:15377"/>
        <dbReference type="ChEBI" id="CHEBI:15378"/>
        <dbReference type="ChEBI" id="CHEBI:15589"/>
        <dbReference type="ChEBI" id="CHEBI:36655"/>
        <dbReference type="ChEBI" id="CHEBI:57287"/>
        <dbReference type="ChEBI" id="CHEBI:57288"/>
        <dbReference type="EC" id="2.3.3.9"/>
    </reaction>
</comment>
<dbReference type="PANTHER" id="PTHR42739:SF1">
    <property type="entry name" value="MALATE SYNTHASE G"/>
    <property type="match status" value="1"/>
</dbReference>
<dbReference type="InterPro" id="IPR048356">
    <property type="entry name" value="MS_N"/>
</dbReference>